<dbReference type="Pfam" id="PF01235">
    <property type="entry name" value="Na_Ala_symp"/>
    <property type="match status" value="1"/>
</dbReference>
<protein>
    <submittedName>
        <fullName evidence="9">Sodium:alanine symporter family protein</fullName>
    </submittedName>
</protein>
<evidence type="ECO:0000256" key="1">
    <source>
        <dbReference type="ARBA" id="ARBA00004651"/>
    </source>
</evidence>
<dbReference type="EMBL" id="JACOPR010000008">
    <property type="protein sequence ID" value="MBC5731623.1"/>
    <property type="molecule type" value="Genomic_DNA"/>
</dbReference>
<dbReference type="Gene3D" id="1.20.1740.10">
    <property type="entry name" value="Amino acid/polyamine transporter I"/>
    <property type="match status" value="1"/>
</dbReference>
<evidence type="ECO:0000256" key="5">
    <source>
        <dbReference type="ARBA" id="ARBA00022692"/>
    </source>
</evidence>
<dbReference type="NCBIfam" id="TIGR00835">
    <property type="entry name" value="agcS"/>
    <property type="match status" value="1"/>
</dbReference>
<keyword evidence="3 8" id="KW-0813">Transport</keyword>
<dbReference type="PRINTS" id="PR00175">
    <property type="entry name" value="NAALASMPORT"/>
</dbReference>
<evidence type="ECO:0000256" key="3">
    <source>
        <dbReference type="ARBA" id="ARBA00022448"/>
    </source>
</evidence>
<keyword evidence="10" id="KW-1185">Reference proteome</keyword>
<feature type="transmembrane region" description="Helical" evidence="8">
    <location>
        <begin position="219"/>
        <end position="237"/>
    </location>
</feature>
<keyword evidence="5 8" id="KW-0812">Transmembrane</keyword>
<dbReference type="PANTHER" id="PTHR30330">
    <property type="entry name" value="AGSS FAMILY TRANSPORTER, SODIUM-ALANINE"/>
    <property type="match status" value="1"/>
</dbReference>
<feature type="transmembrane region" description="Helical" evidence="8">
    <location>
        <begin position="15"/>
        <end position="34"/>
    </location>
</feature>
<evidence type="ECO:0000256" key="6">
    <source>
        <dbReference type="ARBA" id="ARBA00022989"/>
    </source>
</evidence>
<feature type="transmembrane region" description="Helical" evidence="8">
    <location>
        <begin position="391"/>
        <end position="411"/>
    </location>
</feature>
<evidence type="ECO:0000256" key="2">
    <source>
        <dbReference type="ARBA" id="ARBA00009261"/>
    </source>
</evidence>
<name>A0ABR7HVS0_9FIRM</name>
<dbReference type="InterPro" id="IPR001463">
    <property type="entry name" value="Na/Ala_symport"/>
</dbReference>
<organism evidence="9 10">
    <name type="scientific">Pseudoflavonifractor hominis</name>
    <dbReference type="NCBI Taxonomy" id="2763059"/>
    <lineage>
        <taxon>Bacteria</taxon>
        <taxon>Bacillati</taxon>
        <taxon>Bacillota</taxon>
        <taxon>Clostridia</taxon>
        <taxon>Eubacteriales</taxon>
        <taxon>Oscillospiraceae</taxon>
        <taxon>Pseudoflavonifractor</taxon>
    </lineage>
</organism>
<feature type="transmembrane region" description="Helical" evidence="8">
    <location>
        <begin position="100"/>
        <end position="121"/>
    </location>
</feature>
<keyword evidence="6 8" id="KW-1133">Transmembrane helix</keyword>
<proteinExistence type="inferred from homology"/>
<comment type="subcellular location">
    <subcellularLocation>
        <location evidence="1 8">Cell membrane</location>
        <topology evidence="1 8">Multi-pass membrane protein</topology>
    </subcellularLocation>
</comment>
<sequence length="464" mass="48491">MGVDAATILGTVSQWLWNHVLLYVLLAVGIYFTLRLRLVQVRKLGMGVRTLTAGLRRKSGTERSRGMSPFQALTTAIAAQVGTGNITGCATALAAGGPGAIFWMWVSGFFGMATIYAEAVLAQTYRSVRPDGSVLGGPAYYIRAAVRGRVGRILAGIFSVLLILALGIMGNMVQSNSIAGAFQHAFHIPTLAVGIGVAAVSAFVFLGGVGRVASVTEKLVPLMAGIYVAGCAAILVLNRTELPEAVRSIFVGAFRPQAVAGGAAGLTLRETIRYGVARGLFSNEAGLGSTPHAHAQAKVKRPEEQGIVAMLGVFVSTFVILTLTALVLLTTGVLGSGLEGTALAQLAFQRAFGQAGKGFVAICMLLFGFSTVVGWYFFGEQNVESLFGRRGVLIYTWVVLAALVAGSGLRVDLVWNLADLFNGLMALPNLIALLLLGHVVAGICRAGDGGKHLPGRERKSDSAG</sequence>
<evidence type="ECO:0000256" key="8">
    <source>
        <dbReference type="RuleBase" id="RU363064"/>
    </source>
</evidence>
<evidence type="ECO:0000313" key="10">
    <source>
        <dbReference type="Proteomes" id="UP000660021"/>
    </source>
</evidence>
<feature type="transmembrane region" description="Helical" evidence="8">
    <location>
        <begin position="153"/>
        <end position="173"/>
    </location>
</feature>
<comment type="caution">
    <text evidence="9">The sequence shown here is derived from an EMBL/GenBank/DDBJ whole genome shotgun (WGS) entry which is preliminary data.</text>
</comment>
<evidence type="ECO:0000313" key="9">
    <source>
        <dbReference type="EMBL" id="MBC5731623.1"/>
    </source>
</evidence>
<dbReference type="PANTHER" id="PTHR30330:SF14">
    <property type="entry name" value="SODIUM_AMINO ACID (ALANINE) SYMPORTER"/>
    <property type="match status" value="1"/>
</dbReference>
<reference evidence="9 10" key="1">
    <citation type="submission" date="2020-08" db="EMBL/GenBank/DDBJ databases">
        <title>Genome public.</title>
        <authorList>
            <person name="Liu C."/>
            <person name="Sun Q."/>
        </authorList>
    </citation>
    <scope>NUCLEOTIDE SEQUENCE [LARGE SCALE GENOMIC DNA]</scope>
    <source>
        <strain evidence="9 10">New-38</strain>
    </source>
</reference>
<keyword evidence="4 8" id="KW-1003">Cell membrane</keyword>
<dbReference type="Proteomes" id="UP000660021">
    <property type="component" value="Unassembled WGS sequence"/>
</dbReference>
<feature type="transmembrane region" description="Helical" evidence="8">
    <location>
        <begin position="358"/>
        <end position="379"/>
    </location>
</feature>
<feature type="transmembrane region" description="Helical" evidence="8">
    <location>
        <begin position="307"/>
        <end position="338"/>
    </location>
</feature>
<feature type="transmembrane region" description="Helical" evidence="8">
    <location>
        <begin position="72"/>
        <end position="94"/>
    </location>
</feature>
<evidence type="ECO:0000256" key="4">
    <source>
        <dbReference type="ARBA" id="ARBA00022475"/>
    </source>
</evidence>
<feature type="transmembrane region" description="Helical" evidence="8">
    <location>
        <begin position="249"/>
        <end position="268"/>
    </location>
</feature>
<comment type="similarity">
    <text evidence="2 8">Belongs to the alanine or glycine:cation symporter (AGCS) (TC 2.A.25) family.</text>
</comment>
<feature type="transmembrane region" description="Helical" evidence="8">
    <location>
        <begin position="423"/>
        <end position="444"/>
    </location>
</feature>
<keyword evidence="7 8" id="KW-0472">Membrane</keyword>
<evidence type="ECO:0000256" key="7">
    <source>
        <dbReference type="ARBA" id="ARBA00023136"/>
    </source>
</evidence>
<gene>
    <name evidence="9" type="ORF">H8S34_12415</name>
</gene>
<accession>A0ABR7HVS0</accession>
<keyword evidence="8" id="KW-0769">Symport</keyword>
<feature type="transmembrane region" description="Helical" evidence="8">
    <location>
        <begin position="185"/>
        <end position="207"/>
    </location>
</feature>